<evidence type="ECO:0000256" key="2">
    <source>
        <dbReference type="SAM" id="Coils"/>
    </source>
</evidence>
<dbReference type="OrthoDB" id="443318at2759"/>
<dbReference type="PANTHER" id="PTHR11802:SF15">
    <property type="entry name" value="SERINE CARBOXYPEPTIDASE-LIKE 32"/>
    <property type="match status" value="1"/>
</dbReference>
<evidence type="ECO:0000256" key="3">
    <source>
        <dbReference type="SAM" id="MobiDB-lite"/>
    </source>
</evidence>
<dbReference type="GO" id="GO:0006508">
    <property type="term" value="P:proteolysis"/>
    <property type="evidence" value="ECO:0007669"/>
    <property type="project" value="InterPro"/>
</dbReference>
<evidence type="ECO:0000313" key="5">
    <source>
        <dbReference type="Proteomes" id="UP000516437"/>
    </source>
</evidence>
<dbReference type="PANTHER" id="PTHR11802">
    <property type="entry name" value="SERINE PROTEASE FAMILY S10 SERINE CARBOXYPEPTIDASE"/>
    <property type="match status" value="1"/>
</dbReference>
<dbReference type="GO" id="GO:0004185">
    <property type="term" value="F:serine-type carboxypeptidase activity"/>
    <property type="evidence" value="ECO:0007669"/>
    <property type="project" value="InterPro"/>
</dbReference>
<dbReference type="InterPro" id="IPR001563">
    <property type="entry name" value="Peptidase_S10"/>
</dbReference>
<dbReference type="Pfam" id="PF00450">
    <property type="entry name" value="Peptidase_S10"/>
    <property type="match status" value="1"/>
</dbReference>
<accession>A0A6A1UJA4</accession>
<dbReference type="InterPro" id="IPR004252">
    <property type="entry name" value="Probable_transposase_24"/>
</dbReference>
<dbReference type="AlphaFoldDB" id="A0A6A1UJA4"/>
<evidence type="ECO:0000256" key="1">
    <source>
        <dbReference type="ARBA" id="ARBA00009431"/>
    </source>
</evidence>
<comment type="similarity">
    <text evidence="1">Belongs to the peptidase S10 family.</text>
</comment>
<feature type="region of interest" description="Disordered" evidence="3">
    <location>
        <begin position="180"/>
        <end position="225"/>
    </location>
</feature>
<dbReference type="Proteomes" id="UP000516437">
    <property type="component" value="Unassembled WGS sequence"/>
</dbReference>
<feature type="compositionally biased region" description="Polar residues" evidence="3">
    <location>
        <begin position="208"/>
        <end position="224"/>
    </location>
</feature>
<feature type="coiled-coil region" evidence="2">
    <location>
        <begin position="352"/>
        <end position="396"/>
    </location>
</feature>
<keyword evidence="4" id="KW-0645">Protease</keyword>
<keyword evidence="4" id="KW-0121">Carboxypeptidase</keyword>
<dbReference type="Pfam" id="PF03004">
    <property type="entry name" value="Transposase_24"/>
    <property type="match status" value="1"/>
</dbReference>
<protein>
    <submittedName>
        <fullName evidence="4">Serine carboxypeptidase-like 31</fullName>
    </submittedName>
</protein>
<evidence type="ECO:0000313" key="4">
    <source>
        <dbReference type="EMBL" id="KAB1199877.1"/>
    </source>
</evidence>
<proteinExistence type="inferred from homology"/>
<keyword evidence="4" id="KW-0378">Hydrolase</keyword>
<dbReference type="InterPro" id="IPR029058">
    <property type="entry name" value="AB_hydrolase_fold"/>
</dbReference>
<keyword evidence="2" id="KW-0175">Coiled coil</keyword>
<keyword evidence="5" id="KW-1185">Reference proteome</keyword>
<organism evidence="4 5">
    <name type="scientific">Morella rubra</name>
    <name type="common">Chinese bayberry</name>
    <dbReference type="NCBI Taxonomy" id="262757"/>
    <lineage>
        <taxon>Eukaryota</taxon>
        <taxon>Viridiplantae</taxon>
        <taxon>Streptophyta</taxon>
        <taxon>Embryophyta</taxon>
        <taxon>Tracheophyta</taxon>
        <taxon>Spermatophyta</taxon>
        <taxon>Magnoliopsida</taxon>
        <taxon>eudicotyledons</taxon>
        <taxon>Gunneridae</taxon>
        <taxon>Pentapetalae</taxon>
        <taxon>rosids</taxon>
        <taxon>fabids</taxon>
        <taxon>Fagales</taxon>
        <taxon>Myricaceae</taxon>
        <taxon>Morella</taxon>
    </lineage>
</organism>
<name>A0A6A1UJA4_9ROSI</name>
<dbReference type="EMBL" id="RXIC02000409">
    <property type="protein sequence ID" value="KAB1199877.1"/>
    <property type="molecule type" value="Genomic_DNA"/>
</dbReference>
<dbReference type="Gene3D" id="3.40.50.1820">
    <property type="entry name" value="alpha/beta hydrolase"/>
    <property type="match status" value="1"/>
</dbReference>
<comment type="caution">
    <text evidence="4">The sequence shown here is derived from an EMBL/GenBank/DDBJ whole genome shotgun (WGS) entry which is preliminary data.</text>
</comment>
<sequence length="402" mass="45167">MATGKKMTSLGDGDLVTGLPSQPEVTFRHYAGYVNVNETNGRALFYWFYEATARPEEKPLVLWLNGGPGCSSVGYGATQEIGPFIVDTSGNGLRYNPYAWNTKANMLFLESPIGVGFSYSNTSSDYINLGDDLTANDAYAFLHKWFLKFHHIEREPFSSQGKAMQDDVMPAGGKRLRCDSSVQAESSPGTLAVSGPSLRDRNELPSPDTASPVGTQSSCASTSGIRHVRGSTRGIALLKARTGGKLTVHIPDGQEALEHPYPDMNKEEWTRVCDLFASEEFQRRSAINKENRAKLKIVHTSGARFFQRTFYISFGVQKNSESDEISAALLYKKTHTNKDGMWTSEDARENFLEEARLQIEEMRARQLEYEALLVKRSDMEQTMREHLQMMEEQQRKKDIKRK</sequence>
<dbReference type="SUPFAM" id="SSF53474">
    <property type="entry name" value="alpha/beta-Hydrolases"/>
    <property type="match status" value="1"/>
</dbReference>
<gene>
    <name evidence="4" type="ORF">CJ030_MR0G011036</name>
</gene>
<reference evidence="4 5" key="1">
    <citation type="journal article" date="2019" name="Plant Biotechnol. J.">
        <title>The red bayberry genome and genetic basis of sex determination.</title>
        <authorList>
            <person name="Jia H.M."/>
            <person name="Jia H.J."/>
            <person name="Cai Q.L."/>
            <person name="Wang Y."/>
            <person name="Zhao H.B."/>
            <person name="Yang W.F."/>
            <person name="Wang G.Y."/>
            <person name="Li Y.H."/>
            <person name="Zhan D.L."/>
            <person name="Shen Y.T."/>
            <person name="Niu Q.F."/>
            <person name="Chang L."/>
            <person name="Qiu J."/>
            <person name="Zhao L."/>
            <person name="Xie H.B."/>
            <person name="Fu W.Y."/>
            <person name="Jin J."/>
            <person name="Li X.W."/>
            <person name="Jiao Y."/>
            <person name="Zhou C.C."/>
            <person name="Tu T."/>
            <person name="Chai C.Y."/>
            <person name="Gao J.L."/>
            <person name="Fan L.J."/>
            <person name="van de Weg E."/>
            <person name="Wang J.Y."/>
            <person name="Gao Z.S."/>
        </authorList>
    </citation>
    <scope>NUCLEOTIDE SEQUENCE [LARGE SCALE GENOMIC DNA]</scope>
    <source>
        <tissue evidence="4">Leaves</tissue>
    </source>
</reference>
<dbReference type="PRINTS" id="PR00724">
    <property type="entry name" value="CRBOXYPTASEC"/>
</dbReference>
<dbReference type="GO" id="GO:0005773">
    <property type="term" value="C:vacuole"/>
    <property type="evidence" value="ECO:0007669"/>
    <property type="project" value="TreeGrafter"/>
</dbReference>
<feature type="compositionally biased region" description="Polar residues" evidence="3">
    <location>
        <begin position="180"/>
        <end position="189"/>
    </location>
</feature>